<evidence type="ECO:0000256" key="3">
    <source>
        <dbReference type="ARBA" id="ARBA00048132"/>
    </source>
</evidence>
<evidence type="ECO:0000313" key="6">
    <source>
        <dbReference type="Proteomes" id="UP000444980"/>
    </source>
</evidence>
<protein>
    <submittedName>
        <fullName evidence="5">Oxidoreductase</fullName>
    </submittedName>
</protein>
<evidence type="ECO:0000313" key="5">
    <source>
        <dbReference type="EMBL" id="GED99228.1"/>
    </source>
</evidence>
<dbReference type="Proteomes" id="UP000444980">
    <property type="component" value="Unassembled WGS sequence"/>
</dbReference>
<name>A0A7I9V194_9ACTN</name>
<dbReference type="EMBL" id="BJOU01000017">
    <property type="protein sequence ID" value="GED99228.1"/>
    <property type="molecule type" value="Genomic_DNA"/>
</dbReference>
<dbReference type="GO" id="GO:0004791">
    <property type="term" value="F:thioredoxin-disulfide reductase (NADPH) activity"/>
    <property type="evidence" value="ECO:0007669"/>
    <property type="project" value="UniProtKB-EC"/>
</dbReference>
<comment type="caution">
    <text evidence="5">The sequence shown here is derived from an EMBL/GenBank/DDBJ whole genome shotgun (WGS) entry which is preliminary data.</text>
</comment>
<proteinExistence type="predicted"/>
<keyword evidence="1" id="KW-0285">Flavoprotein</keyword>
<dbReference type="PRINTS" id="PR00469">
    <property type="entry name" value="PNDRDTASEII"/>
</dbReference>
<evidence type="ECO:0000259" key="4">
    <source>
        <dbReference type="Pfam" id="PF07992"/>
    </source>
</evidence>
<dbReference type="PANTHER" id="PTHR48105">
    <property type="entry name" value="THIOREDOXIN REDUCTASE 1-RELATED-RELATED"/>
    <property type="match status" value="1"/>
</dbReference>
<sequence length="316" mass="33114">MGHMTQNWDAIIVGGSAAGLSAALLLGRARRRVLVVDDGTPRNRFADHMHGVLGWEGESPAALLARGRADVSHYDVTIRAGRATAVDADDQTVTVHLDDGDTVVGRALIAATGLTDEMPDIPGFAQRWGSSVLHCPYCHGWEVRDGRLGVLALSPMAALQAQLIRQWSPDLTLFTASAAGTHDPGPDVRARLASRGVAVIDTPVVEILGDDPTTISGVRLADGSVVGIDAVFASPAPRPNDAFLEGLHLDRADNPMGNFLTVDGFGQTSHPLIWAVGNIVNPALTVPMSIGAAAMTGGMVNMSLITREFDAAQVGV</sequence>
<feature type="domain" description="FAD/NAD(P)-binding" evidence="4">
    <location>
        <begin position="9"/>
        <end position="297"/>
    </location>
</feature>
<dbReference type="Gene3D" id="3.50.50.60">
    <property type="entry name" value="FAD/NAD(P)-binding domain"/>
    <property type="match status" value="2"/>
</dbReference>
<gene>
    <name evidence="5" type="ORF">nbrc107697_32670</name>
</gene>
<keyword evidence="2" id="KW-0560">Oxidoreductase</keyword>
<evidence type="ECO:0000256" key="1">
    <source>
        <dbReference type="ARBA" id="ARBA00022630"/>
    </source>
</evidence>
<accession>A0A7I9V194</accession>
<dbReference type="SUPFAM" id="SSF51905">
    <property type="entry name" value="FAD/NAD(P)-binding domain"/>
    <property type="match status" value="1"/>
</dbReference>
<dbReference type="InterPro" id="IPR036188">
    <property type="entry name" value="FAD/NAD-bd_sf"/>
</dbReference>
<dbReference type="InterPro" id="IPR023753">
    <property type="entry name" value="FAD/NAD-binding_dom"/>
</dbReference>
<dbReference type="Pfam" id="PF07992">
    <property type="entry name" value="Pyr_redox_2"/>
    <property type="match status" value="1"/>
</dbReference>
<dbReference type="InterPro" id="IPR050097">
    <property type="entry name" value="Ferredoxin-NADP_redctase_2"/>
</dbReference>
<keyword evidence="6" id="KW-1185">Reference proteome</keyword>
<organism evidence="5 6">
    <name type="scientific">Gordonia crocea</name>
    <dbReference type="NCBI Taxonomy" id="589162"/>
    <lineage>
        <taxon>Bacteria</taxon>
        <taxon>Bacillati</taxon>
        <taxon>Actinomycetota</taxon>
        <taxon>Actinomycetes</taxon>
        <taxon>Mycobacteriales</taxon>
        <taxon>Gordoniaceae</taxon>
        <taxon>Gordonia</taxon>
    </lineage>
</organism>
<evidence type="ECO:0000256" key="2">
    <source>
        <dbReference type="ARBA" id="ARBA00023002"/>
    </source>
</evidence>
<reference evidence="6" key="1">
    <citation type="submission" date="2019-06" db="EMBL/GenBank/DDBJ databases">
        <title>Gordonia isolated from sludge of a wastewater treatment plant.</title>
        <authorList>
            <person name="Tamura T."/>
            <person name="Aoyama K."/>
            <person name="Kang Y."/>
            <person name="Saito S."/>
            <person name="Akiyama N."/>
            <person name="Yazawa K."/>
            <person name="Gonoi T."/>
            <person name="Mikami Y."/>
        </authorList>
    </citation>
    <scope>NUCLEOTIDE SEQUENCE [LARGE SCALE GENOMIC DNA]</scope>
    <source>
        <strain evidence="6">NBRC 107697</strain>
    </source>
</reference>
<dbReference type="AlphaFoldDB" id="A0A7I9V194"/>
<dbReference type="PRINTS" id="PR00368">
    <property type="entry name" value="FADPNR"/>
</dbReference>
<comment type="catalytic activity">
    <reaction evidence="3">
        <text>[thioredoxin]-dithiol + NADP(+) = [thioredoxin]-disulfide + NADPH + H(+)</text>
        <dbReference type="Rhea" id="RHEA:20345"/>
        <dbReference type="Rhea" id="RHEA-COMP:10698"/>
        <dbReference type="Rhea" id="RHEA-COMP:10700"/>
        <dbReference type="ChEBI" id="CHEBI:15378"/>
        <dbReference type="ChEBI" id="CHEBI:29950"/>
        <dbReference type="ChEBI" id="CHEBI:50058"/>
        <dbReference type="ChEBI" id="CHEBI:57783"/>
        <dbReference type="ChEBI" id="CHEBI:58349"/>
        <dbReference type="EC" id="1.8.1.9"/>
    </reaction>
</comment>